<comment type="caution">
    <text evidence="1">The sequence shown here is derived from an EMBL/GenBank/DDBJ whole genome shotgun (WGS) entry which is preliminary data.</text>
</comment>
<dbReference type="InterPro" id="IPR048161">
    <property type="entry name" value="PA2928-like"/>
</dbReference>
<protein>
    <submittedName>
        <fullName evidence="1">Uncharacterized protein</fullName>
    </submittedName>
</protein>
<dbReference type="Gene3D" id="2.130.10.10">
    <property type="entry name" value="YVTN repeat-like/Quinoprotein amine dehydrogenase"/>
    <property type="match status" value="1"/>
</dbReference>
<organism evidence="1 2">
    <name type="scientific">Jiangella rhizosphaerae</name>
    <dbReference type="NCBI Taxonomy" id="2293569"/>
    <lineage>
        <taxon>Bacteria</taxon>
        <taxon>Bacillati</taxon>
        <taxon>Actinomycetota</taxon>
        <taxon>Actinomycetes</taxon>
        <taxon>Jiangellales</taxon>
        <taxon>Jiangellaceae</taxon>
        <taxon>Jiangella</taxon>
    </lineage>
</organism>
<dbReference type="Proteomes" id="UP000284057">
    <property type="component" value="Unassembled WGS sequence"/>
</dbReference>
<dbReference type="AlphaFoldDB" id="A0A418KT66"/>
<dbReference type="NCBIfam" id="NF041516">
    <property type="entry name" value="PA2928_fam"/>
    <property type="match status" value="1"/>
</dbReference>
<dbReference type="InterPro" id="IPR011047">
    <property type="entry name" value="Quinoprotein_ADH-like_sf"/>
</dbReference>
<dbReference type="InterPro" id="IPR015943">
    <property type="entry name" value="WD40/YVTN_repeat-like_dom_sf"/>
</dbReference>
<dbReference type="EMBL" id="QUAL01000069">
    <property type="protein sequence ID" value="RIQ29615.1"/>
    <property type="molecule type" value="Genomic_DNA"/>
</dbReference>
<sequence length="378" mass="39287">MGAAAMALLLASVIAACFVVPGPVIRTSATVGERVAFATVDGRQVVVVAYEDYGPRMPLPPRGSGVMAIDLATGATVWDEELPDFAPGPQVIAAGDTYAYVQHAWGLVIVALEDGSVVAADEEIDGLGDEVPQGRWDNYVYDPRREAILFITEEGEVEQIPLDETAAAGVDQATHDTWWCQLGFEGGALPVTFDVTREVAEGGAVGLAPPDGAPAGLPIRRLYARGDGGGRRELAPADFYAAGLVQEVVPALPPERSCAGAEWPYRVLDHGEESRATTAGLSAGHVVVQSAIGPNDDDQLLTVVDVESGEITATVEAAGGFHAAATAPSGQVVILAEGRWNGPFGTPGGPSPTDLVVIVAEDGTTHELMVAEKGWFGL</sequence>
<gene>
    <name evidence="1" type="ORF">DY240_08140</name>
</gene>
<dbReference type="InterPro" id="IPR011044">
    <property type="entry name" value="Quino_amine_DH_bsu"/>
</dbReference>
<keyword evidence="2" id="KW-1185">Reference proteome</keyword>
<reference evidence="1 2" key="1">
    <citation type="submission" date="2018-09" db="EMBL/GenBank/DDBJ databases">
        <title>Isolation, diversity and antifungal activity of actinobacteria from wheat.</title>
        <authorList>
            <person name="Han C."/>
        </authorList>
    </citation>
    <scope>NUCLEOTIDE SEQUENCE [LARGE SCALE GENOMIC DNA]</scope>
    <source>
        <strain evidence="1 2">NEAU-YY265</strain>
    </source>
</reference>
<proteinExistence type="predicted"/>
<name>A0A418KT66_9ACTN</name>
<accession>A0A418KT66</accession>
<evidence type="ECO:0000313" key="1">
    <source>
        <dbReference type="EMBL" id="RIQ29615.1"/>
    </source>
</evidence>
<evidence type="ECO:0000313" key="2">
    <source>
        <dbReference type="Proteomes" id="UP000284057"/>
    </source>
</evidence>
<dbReference type="SUPFAM" id="SSF50969">
    <property type="entry name" value="YVTN repeat-like/Quinoprotein amine dehydrogenase"/>
    <property type="match status" value="1"/>
</dbReference>
<dbReference type="SUPFAM" id="SSF50998">
    <property type="entry name" value="Quinoprotein alcohol dehydrogenase-like"/>
    <property type="match status" value="1"/>
</dbReference>